<feature type="region of interest" description="Disordered" evidence="1">
    <location>
        <begin position="1"/>
        <end position="25"/>
    </location>
</feature>
<keyword evidence="2" id="KW-0472">Membrane</keyword>
<accession>A0A446CE19</accession>
<feature type="region of interest" description="Disordered" evidence="1">
    <location>
        <begin position="178"/>
        <end position="198"/>
    </location>
</feature>
<protein>
    <recommendedName>
        <fullName evidence="5">Type II secretion system protein GspC N-terminal domain-containing protein</fullName>
    </recommendedName>
</protein>
<name>A0A446CE19_9BURK</name>
<keyword evidence="2" id="KW-0812">Transmembrane</keyword>
<evidence type="ECO:0000313" key="3">
    <source>
        <dbReference type="EMBL" id="SSW66063.1"/>
    </source>
</evidence>
<evidence type="ECO:0008006" key="5">
    <source>
        <dbReference type="Google" id="ProtNLM"/>
    </source>
</evidence>
<dbReference type="AlphaFoldDB" id="A0A446CE19"/>
<dbReference type="Proteomes" id="UP000289184">
    <property type="component" value="Unassembled WGS sequence"/>
</dbReference>
<reference evidence="3 4" key="1">
    <citation type="submission" date="2018-07" db="EMBL/GenBank/DDBJ databases">
        <authorList>
            <person name="Peeters C."/>
        </authorList>
    </citation>
    <scope>NUCLEOTIDE SEQUENCE [LARGE SCALE GENOMIC DNA]</scope>
    <source>
        <strain evidence="3 4">LMG 3411</strain>
    </source>
</reference>
<gene>
    <name evidence="3" type="ORF">AGI3411_02348</name>
</gene>
<organism evidence="3 4">
    <name type="scientific">Achromobacter agilis</name>
    <dbReference type="NCBI Taxonomy" id="1353888"/>
    <lineage>
        <taxon>Bacteria</taxon>
        <taxon>Pseudomonadati</taxon>
        <taxon>Pseudomonadota</taxon>
        <taxon>Betaproteobacteria</taxon>
        <taxon>Burkholderiales</taxon>
        <taxon>Alcaligenaceae</taxon>
        <taxon>Achromobacter</taxon>
    </lineage>
</organism>
<dbReference type="EMBL" id="UFQB01000008">
    <property type="protein sequence ID" value="SSW66063.1"/>
    <property type="molecule type" value="Genomic_DNA"/>
</dbReference>
<sequence length="198" mass="19988">MLRQVSDTLVRRPPLHDARQRVSDTTPSTLTILSHTPAIVPASTPAVPHPMSFSLRSALPAAPAAFRVIAILALATGVGVWGSILLAPRPASLPPAVSAAAAPRAADNTSVALWFGKDEAMRTQITVLGVIAAGPDGAAVLSIDGGPPLAWRVGNEVAPGIVLREVAADAVTVEQAGRGSRLAAPASQPAPAGIAHAG</sequence>
<evidence type="ECO:0000313" key="4">
    <source>
        <dbReference type="Proteomes" id="UP000289184"/>
    </source>
</evidence>
<proteinExistence type="predicted"/>
<evidence type="ECO:0000256" key="2">
    <source>
        <dbReference type="SAM" id="Phobius"/>
    </source>
</evidence>
<evidence type="ECO:0000256" key="1">
    <source>
        <dbReference type="SAM" id="MobiDB-lite"/>
    </source>
</evidence>
<keyword evidence="2" id="KW-1133">Transmembrane helix</keyword>
<keyword evidence="4" id="KW-1185">Reference proteome</keyword>
<feature type="transmembrane region" description="Helical" evidence="2">
    <location>
        <begin position="64"/>
        <end position="87"/>
    </location>
</feature>